<dbReference type="PANTHER" id="PTHR12461">
    <property type="entry name" value="HYPOXIA-INDUCIBLE FACTOR 1 ALPHA INHIBITOR-RELATED"/>
    <property type="match status" value="1"/>
</dbReference>
<dbReference type="Pfam" id="PF13621">
    <property type="entry name" value="Cupin_8"/>
    <property type="match status" value="1"/>
</dbReference>
<organism evidence="2 3">
    <name type="scientific">Rheinheimera lutimaris</name>
    <dbReference type="NCBI Taxonomy" id="2740584"/>
    <lineage>
        <taxon>Bacteria</taxon>
        <taxon>Pseudomonadati</taxon>
        <taxon>Pseudomonadota</taxon>
        <taxon>Gammaproteobacteria</taxon>
        <taxon>Chromatiales</taxon>
        <taxon>Chromatiaceae</taxon>
        <taxon>Rheinheimera</taxon>
    </lineage>
</organism>
<dbReference type="SMART" id="SM00558">
    <property type="entry name" value="JmjC"/>
    <property type="match status" value="1"/>
</dbReference>
<sequence length="337" mass="37634">MTAALTPIASLPACDNASLQQIIAGATTPLVFKQQCKHWPLVQAGLQSAMAAADYLRQFYQGEPVTACLLPAEHNGRIFYNDQCNGFNFQAGKIDFNQFLDRLLALAAEDASTLYMGSTEIERWFSGLANDNSIALQGITPLTSVWIGNQSRIAAHYDFPHNLACNVVGSRTFTLFPPEQISNLYPGPMEFAPGGQDISMVDFDQPDLQQFPRFSKALAAAQSATLEPGDVLFIPSMWWHHVKAHTPFNVLISHWWRDTPAYLGRPNNALLMSVLSLRSLPKAQRQAWKAIFEHYIFEHDDVSQQHIPADAQAMLTKPITELQARQLRADLLNKLKR</sequence>
<dbReference type="RefSeq" id="WP_173499994.1">
    <property type="nucleotide sequence ID" value="NZ_JABSOD010000003.1"/>
</dbReference>
<dbReference type="PROSITE" id="PS51184">
    <property type="entry name" value="JMJC"/>
    <property type="match status" value="1"/>
</dbReference>
<proteinExistence type="predicted"/>
<accession>A0A7Y5EGT9</accession>
<dbReference type="InterPro" id="IPR003347">
    <property type="entry name" value="JmjC_dom"/>
</dbReference>
<evidence type="ECO:0000313" key="2">
    <source>
        <dbReference type="EMBL" id="NRQ41745.1"/>
    </source>
</evidence>
<dbReference type="PANTHER" id="PTHR12461:SF105">
    <property type="entry name" value="HYPOXIA-INDUCIBLE FACTOR 1-ALPHA INHIBITOR"/>
    <property type="match status" value="1"/>
</dbReference>
<dbReference type="SUPFAM" id="SSF51197">
    <property type="entry name" value="Clavaminate synthase-like"/>
    <property type="match status" value="1"/>
</dbReference>
<keyword evidence="3" id="KW-1185">Reference proteome</keyword>
<reference evidence="2 3" key="1">
    <citation type="submission" date="2020-06" db="EMBL/GenBank/DDBJ databases">
        <title>Rheinheimera sp. nov., a marine bacterium isolated from coastal.</title>
        <authorList>
            <person name="Yu Q."/>
            <person name="Qi Y."/>
            <person name="Pu J."/>
        </authorList>
    </citation>
    <scope>NUCLEOTIDE SEQUENCE [LARGE SCALE GENOMIC DNA]</scope>
    <source>
        <strain evidence="2 3">YQF-2</strain>
    </source>
</reference>
<dbReference type="Gene3D" id="2.60.120.650">
    <property type="entry name" value="Cupin"/>
    <property type="match status" value="1"/>
</dbReference>
<evidence type="ECO:0000313" key="3">
    <source>
        <dbReference type="Proteomes" id="UP000523161"/>
    </source>
</evidence>
<dbReference type="AlphaFoldDB" id="A0A7Y5EGT9"/>
<comment type="caution">
    <text evidence="2">The sequence shown here is derived from an EMBL/GenBank/DDBJ whole genome shotgun (WGS) entry which is preliminary data.</text>
</comment>
<feature type="domain" description="JmjC" evidence="1">
    <location>
        <begin position="110"/>
        <end position="272"/>
    </location>
</feature>
<name>A0A7Y5EGT9_9GAMM</name>
<protein>
    <submittedName>
        <fullName evidence="2">Cupin-like domain-containing protein</fullName>
    </submittedName>
</protein>
<gene>
    <name evidence="2" type="ORF">HRH59_04060</name>
</gene>
<dbReference type="Proteomes" id="UP000523161">
    <property type="component" value="Unassembled WGS sequence"/>
</dbReference>
<evidence type="ECO:0000259" key="1">
    <source>
        <dbReference type="PROSITE" id="PS51184"/>
    </source>
</evidence>
<dbReference type="EMBL" id="JABSOD010000003">
    <property type="protein sequence ID" value="NRQ41745.1"/>
    <property type="molecule type" value="Genomic_DNA"/>
</dbReference>
<dbReference type="InterPro" id="IPR041667">
    <property type="entry name" value="Cupin_8"/>
</dbReference>